<dbReference type="GO" id="GO:0006260">
    <property type="term" value="P:DNA replication"/>
    <property type="evidence" value="ECO:0007669"/>
    <property type="project" value="TreeGrafter"/>
</dbReference>
<feature type="coiled-coil region" evidence="10">
    <location>
        <begin position="220"/>
        <end position="250"/>
    </location>
</feature>
<evidence type="ECO:0000256" key="9">
    <source>
        <dbReference type="RuleBase" id="RU365101"/>
    </source>
</evidence>
<feature type="region of interest" description="Disordered" evidence="11">
    <location>
        <begin position="1"/>
        <end position="118"/>
    </location>
</feature>
<feature type="compositionally biased region" description="Low complexity" evidence="11">
    <location>
        <begin position="33"/>
        <end position="42"/>
    </location>
</feature>
<dbReference type="GO" id="GO:0007059">
    <property type="term" value="P:chromosome segregation"/>
    <property type="evidence" value="ECO:0007669"/>
    <property type="project" value="TreeGrafter"/>
</dbReference>
<dbReference type="Gene3D" id="3.90.15.10">
    <property type="entry name" value="Topoisomerase I, Chain A, domain 3"/>
    <property type="match status" value="1"/>
</dbReference>
<dbReference type="Pfam" id="PF14370">
    <property type="entry name" value="Topo_C_assoc"/>
    <property type="match status" value="1"/>
</dbReference>
<dbReference type="AlphaFoldDB" id="A0A7R9VZD8"/>
<dbReference type="CDD" id="cd00659">
    <property type="entry name" value="Topo_IB_C"/>
    <property type="match status" value="1"/>
</dbReference>
<dbReference type="Gene3D" id="1.10.10.41">
    <property type="entry name" value="Yeast DNA topoisomerase - domain 1"/>
    <property type="match status" value="1"/>
</dbReference>
<comment type="similarity">
    <text evidence="3 8 9">Belongs to the type IB topoisomerase family.</text>
</comment>
<feature type="active site" description="O-(3'-phospho-DNA)-tyrosine intermediate" evidence="8">
    <location>
        <position position="644"/>
    </location>
</feature>
<evidence type="ECO:0000256" key="6">
    <source>
        <dbReference type="ARBA" id="ARBA00023235"/>
    </source>
</evidence>
<evidence type="ECO:0000256" key="11">
    <source>
        <dbReference type="SAM" id="MobiDB-lite"/>
    </source>
</evidence>
<dbReference type="SMART" id="SM00435">
    <property type="entry name" value="TOPEUc"/>
    <property type="match status" value="1"/>
</dbReference>
<dbReference type="InterPro" id="IPR013030">
    <property type="entry name" value="DNA_topo_DNA_db_N_dom2"/>
</dbReference>
<dbReference type="PRINTS" id="PR00416">
    <property type="entry name" value="EUTPISMRASEI"/>
</dbReference>
<dbReference type="GO" id="GO:0005694">
    <property type="term" value="C:chromosome"/>
    <property type="evidence" value="ECO:0007669"/>
    <property type="project" value="InterPro"/>
</dbReference>
<dbReference type="InterPro" id="IPR014711">
    <property type="entry name" value="TopoI_cat_a-hlx-sub_euk"/>
</dbReference>
<evidence type="ECO:0000256" key="8">
    <source>
        <dbReference type="PROSITE-ProRule" id="PRU01382"/>
    </source>
</evidence>
<dbReference type="EMBL" id="HBEC01042459">
    <property type="protein sequence ID" value="CAD8308685.1"/>
    <property type="molecule type" value="Transcribed_RNA"/>
</dbReference>
<comment type="function">
    <text evidence="9">Releases the supercoiling and torsional tension of DNA introduced during the DNA replication and transcription by transiently cleaving and rejoining one strand of the DNA duplex. Introduces a single-strand break via transesterification at the specific target site 5'-[CT]CCTTp site in duplex DNA. The scissile phosphodiester is attacked by the catalytic tyrosine of the enzyme, resulting in the formation of a DNA-(3'-phosphotyrosyl)-enzyme intermediate and the expulsion of a 5'-OH DNA strand. The free DNA strand then undergoes passage around the unbroken strand thus removing DNA supercoils. Finally, in the religation step, the DNA 5'-OH attacks the covalent intermediate to expel the active-site tyrosine and restore the DNA phosphodiester backbone.</text>
</comment>
<dbReference type="InterPro" id="IPR013034">
    <property type="entry name" value="DNA_topo_DNA_db_N_dom1"/>
</dbReference>
<keyword evidence="5 8" id="KW-0238">DNA-binding</keyword>
<dbReference type="SUPFAM" id="SSF56349">
    <property type="entry name" value="DNA breaking-rejoining enzymes"/>
    <property type="match status" value="1"/>
</dbReference>
<proteinExistence type="inferred from homology"/>
<protein>
    <recommendedName>
        <fullName evidence="9">DNA topoisomerase I</fullName>
        <ecNumber evidence="9">5.6.2.1</ecNumber>
    </recommendedName>
    <alternativeName>
        <fullName evidence="9">DNA topoisomerase 1</fullName>
    </alternativeName>
</protein>
<dbReference type="GO" id="GO:0003917">
    <property type="term" value="F:DNA topoisomerase type I (single strand cut, ATP-independent) activity"/>
    <property type="evidence" value="ECO:0007669"/>
    <property type="project" value="UniProtKB-UniRule"/>
</dbReference>
<dbReference type="FunFam" id="1.10.10.41:FF:000001">
    <property type="entry name" value="DNA topoisomerase I"/>
    <property type="match status" value="1"/>
</dbReference>
<dbReference type="PANTHER" id="PTHR10290">
    <property type="entry name" value="DNA TOPOISOMERASE I"/>
    <property type="match status" value="1"/>
</dbReference>
<evidence type="ECO:0000256" key="1">
    <source>
        <dbReference type="ARBA" id="ARBA00000213"/>
    </source>
</evidence>
<dbReference type="InterPro" id="IPR014727">
    <property type="entry name" value="TopoI_cat_a/b-sub_euk"/>
</dbReference>
<keyword evidence="10" id="KW-0175">Coiled coil</keyword>
<dbReference type="GO" id="GO:0005730">
    <property type="term" value="C:nucleolus"/>
    <property type="evidence" value="ECO:0007669"/>
    <property type="project" value="TreeGrafter"/>
</dbReference>
<dbReference type="CDD" id="cd00660">
    <property type="entry name" value="Topoisomer_IB_N"/>
    <property type="match status" value="1"/>
</dbReference>
<dbReference type="InterPro" id="IPR013499">
    <property type="entry name" value="TopoI_euk"/>
</dbReference>
<comment type="catalytic activity">
    <reaction evidence="1 8 9">
        <text>ATP-independent breakage of single-stranded DNA, followed by passage and rejoining.</text>
        <dbReference type="EC" id="5.6.2.1"/>
    </reaction>
</comment>
<dbReference type="PANTHER" id="PTHR10290:SF3">
    <property type="entry name" value="DNA TOPOISOMERASE 1"/>
    <property type="match status" value="1"/>
</dbReference>
<gene>
    <name evidence="13" type="ORF">CEUR00632_LOCUS19774</name>
</gene>
<feature type="domain" description="DNA topoisomerase I eukaryotic-type" evidence="12">
    <location>
        <begin position="271"/>
        <end position="658"/>
    </location>
</feature>
<keyword evidence="4 8" id="KW-0799">Topoisomerase</keyword>
<reference evidence="13" key="1">
    <citation type="submission" date="2021-01" db="EMBL/GenBank/DDBJ databases">
        <authorList>
            <person name="Corre E."/>
            <person name="Pelletier E."/>
            <person name="Niang G."/>
            <person name="Scheremetjew M."/>
            <person name="Finn R."/>
            <person name="Kale V."/>
            <person name="Holt S."/>
            <person name="Cochrane G."/>
            <person name="Meng A."/>
            <person name="Brown T."/>
            <person name="Cohen L."/>
        </authorList>
    </citation>
    <scope>NUCLEOTIDE SEQUENCE</scope>
    <source>
        <strain evidence="13">CCMP219</strain>
    </source>
</reference>
<name>A0A7R9VZD8_9CHLO</name>
<evidence type="ECO:0000259" key="12">
    <source>
        <dbReference type="SMART" id="SM00435"/>
    </source>
</evidence>
<dbReference type="FunFam" id="3.90.15.10:FF:000003">
    <property type="entry name" value="DNA topoisomerase I"/>
    <property type="match status" value="1"/>
</dbReference>
<dbReference type="GO" id="GO:0003677">
    <property type="term" value="F:DNA binding"/>
    <property type="evidence" value="ECO:0007669"/>
    <property type="project" value="UniProtKB-UniRule"/>
</dbReference>
<dbReference type="InterPro" id="IPR025834">
    <property type="entry name" value="TopoI_C_dom"/>
</dbReference>
<dbReference type="InterPro" id="IPR051062">
    <property type="entry name" value="Topoisomerase_IB"/>
</dbReference>
<dbReference type="SUPFAM" id="SSF56741">
    <property type="entry name" value="Eukaryotic DNA topoisomerase I, N-terminal DNA-binding fragment"/>
    <property type="match status" value="1"/>
</dbReference>
<dbReference type="InterPro" id="IPR011010">
    <property type="entry name" value="DNA_brk_join_enz"/>
</dbReference>
<dbReference type="InterPro" id="IPR036202">
    <property type="entry name" value="TopoI_DNA-bd_euk_N_sf"/>
</dbReference>
<dbReference type="PROSITE" id="PS00176">
    <property type="entry name" value="TOPO_IB_1"/>
    <property type="match status" value="1"/>
</dbReference>
<dbReference type="Pfam" id="PF01028">
    <property type="entry name" value="Topoisom_I"/>
    <property type="match status" value="1"/>
</dbReference>
<evidence type="ECO:0000256" key="2">
    <source>
        <dbReference type="ARBA" id="ARBA00004123"/>
    </source>
</evidence>
<dbReference type="PROSITE" id="PS52038">
    <property type="entry name" value="TOPO_IB_2"/>
    <property type="match status" value="1"/>
</dbReference>
<evidence type="ECO:0000313" key="13">
    <source>
        <dbReference type="EMBL" id="CAD8308685.1"/>
    </source>
</evidence>
<accession>A0A7R9VZD8</accession>
<feature type="compositionally biased region" description="Low complexity" evidence="11">
    <location>
        <begin position="92"/>
        <end position="106"/>
    </location>
</feature>
<dbReference type="InterPro" id="IPR013500">
    <property type="entry name" value="TopoI_cat_euk"/>
</dbReference>
<dbReference type="FunFam" id="1.10.132.10:FF:000002">
    <property type="entry name" value="DNA topoisomerase I"/>
    <property type="match status" value="1"/>
</dbReference>
<feature type="compositionally biased region" description="Acidic residues" evidence="11">
    <location>
        <begin position="57"/>
        <end position="78"/>
    </location>
</feature>
<organism evidence="13">
    <name type="scientific">Chlamydomonas euryale</name>
    <dbReference type="NCBI Taxonomy" id="1486919"/>
    <lineage>
        <taxon>Eukaryota</taxon>
        <taxon>Viridiplantae</taxon>
        <taxon>Chlorophyta</taxon>
        <taxon>core chlorophytes</taxon>
        <taxon>Chlorophyceae</taxon>
        <taxon>CS clade</taxon>
        <taxon>Chlamydomonadales</taxon>
        <taxon>Chlamydomonadaceae</taxon>
        <taxon>Chlamydomonas</taxon>
    </lineage>
</organism>
<dbReference type="InterPro" id="IPR008336">
    <property type="entry name" value="TopoI_DNA-bd_euk"/>
</dbReference>
<dbReference type="Pfam" id="PF02919">
    <property type="entry name" value="Topoisom_I_N"/>
    <property type="match status" value="1"/>
</dbReference>
<dbReference type="Gene3D" id="2.170.11.10">
    <property type="entry name" value="DNA Topoisomerase I, domain 2"/>
    <property type="match status" value="1"/>
</dbReference>
<evidence type="ECO:0000256" key="7">
    <source>
        <dbReference type="ARBA" id="ARBA00023242"/>
    </source>
</evidence>
<evidence type="ECO:0000256" key="5">
    <source>
        <dbReference type="ARBA" id="ARBA00023125"/>
    </source>
</evidence>
<dbReference type="InterPro" id="IPR001631">
    <property type="entry name" value="TopoI"/>
</dbReference>
<sequence>MSSDSEDDLPLARRVVAPSNGASAKPEASRSVPQAAQRAAPPKAKPPPKRPAKAATSDDDDDEESDGSEESSDSEGSDDVPLSQRVRARPTASGQKRASSSSAASKRTVKKARASTGPLKAAKGQVMWKTLRHCGVMFPPEYEPHGVKMLYDGKPIDLTPEEEEVASMYASMLHSDYPNKPTFVKNFWDGFREVLGPKHVIKSLEKCDFTPIHNYFEAEREKKKEKMKHATKEEKEAIKAEKEATEAKYKVAYVDGKVEQVGNFRVEPPGLFRGRGEHPKMGRIKKRVYPRDVTINIGKGEPIPEHPYPGQTWKEVRHDQTVTWLAFWKDTINDREYKYVFLAATSSFKADSDMAKYEKARKLKGLIGKIRKNYEDDWSSKSLVKRQMAVALYFLDKLALRAGHEKDEDEADTVGCCTLKCNNIDLVPPNFLKFDFLGKDSIRYENTVEVHEKVYAAVEKFRKMDQHGKKKEPGDLLFDGFDATALNKELKSIMDGLSVKVFRTYNASITLDKLLRDQEPSRDVSATVDERKADYDRANKEVAILCNHQRSVPKAHEDQVEKMEAKLKEMNDELAELEDDLRLALKGKPKKVDKDGVKKEVTLNADSVRNKIARKKEAIQKKQLQAAVKEDLKMVALGTSKINYMDPRITIAWCKRNDVPIEKIFNKSLLGKFSWAMETEPDFVF</sequence>
<keyword evidence="6 8" id="KW-0413">Isomerase</keyword>
<evidence type="ECO:0000256" key="4">
    <source>
        <dbReference type="ARBA" id="ARBA00023029"/>
    </source>
</evidence>
<dbReference type="InterPro" id="IPR018521">
    <property type="entry name" value="TopoIB_AS"/>
</dbReference>
<keyword evidence="7" id="KW-0539">Nucleus</keyword>
<comment type="subcellular location">
    <subcellularLocation>
        <location evidence="2">Nucleus</location>
    </subcellularLocation>
</comment>
<feature type="coiled-coil region" evidence="10">
    <location>
        <begin position="553"/>
        <end position="625"/>
    </location>
</feature>
<evidence type="ECO:0000256" key="3">
    <source>
        <dbReference type="ARBA" id="ARBA00006645"/>
    </source>
</evidence>
<dbReference type="EC" id="5.6.2.1" evidence="9"/>
<evidence type="ECO:0000256" key="10">
    <source>
        <dbReference type="SAM" id="Coils"/>
    </source>
</evidence>
<dbReference type="GO" id="GO:0006265">
    <property type="term" value="P:DNA topological change"/>
    <property type="evidence" value="ECO:0007669"/>
    <property type="project" value="UniProtKB-UniRule"/>
</dbReference>
<dbReference type="Gene3D" id="1.10.132.10">
    <property type="match status" value="1"/>
</dbReference>